<organism evidence="2 3">
    <name type="scientific">Massilia niabensis</name>
    <dbReference type="NCBI Taxonomy" id="544910"/>
    <lineage>
        <taxon>Bacteria</taxon>
        <taxon>Pseudomonadati</taxon>
        <taxon>Pseudomonadota</taxon>
        <taxon>Betaproteobacteria</taxon>
        <taxon>Burkholderiales</taxon>
        <taxon>Oxalobacteraceae</taxon>
        <taxon>Telluria group</taxon>
        <taxon>Massilia</taxon>
    </lineage>
</organism>
<sequence>MPSQKARLQLAGLLAPAIAALCAGAASTNAASAPAAAAAPAVEYSVINLGPDAVITVLNGRGQVAFASGPSDAPSNWFFDGSRVHALGSLGGSYTLLKGVNNQGVVVGQSQDGLSNYRAFSWTVAGGMRALPGPTLADAHAINNRNQMVGAVRAEGQMFYTRANRWNADGTLTRLGPPPARLSAAVAINDSGVSVGDSEVQFQDSRAMVWDAAGKATDLGKFGGSQSTARHINASGQVLGTYYKDGRGIGFLWSRKGGMVRVGPDGGDQHVTALNDNGEVIGNNLIVDSDPAYRYSPFIWSMARGMQPLPVAGAPDGRVQALNNRRQIVGYIERTPEDVGSRRAVLWNDAANPVDLNTRLYRAPAGLVLYAAKAINDNGSIVADSNAGLVLLRPGRLGTAAPVLGAIAGAAADGALKLGDTVDLTVNFVDSAPAESHLAVASVDDGCPQAAPSLRERRGLGDVSLRHTFCRAGTFTVKVKVTDRAGNAAQVQRTLLVTAP</sequence>
<evidence type="ECO:0000256" key="1">
    <source>
        <dbReference type="SAM" id="SignalP"/>
    </source>
</evidence>
<gene>
    <name evidence="2" type="ORF">ACFPN5_00290</name>
</gene>
<dbReference type="InterPro" id="IPR035986">
    <property type="entry name" value="PKD_dom_sf"/>
</dbReference>
<evidence type="ECO:0008006" key="4">
    <source>
        <dbReference type="Google" id="ProtNLM"/>
    </source>
</evidence>
<keyword evidence="3" id="KW-1185">Reference proteome</keyword>
<accession>A0ABW0L067</accession>
<dbReference type="EMBL" id="JBHSMU010000003">
    <property type="protein sequence ID" value="MFC5458241.1"/>
    <property type="molecule type" value="Genomic_DNA"/>
</dbReference>
<feature type="signal peptide" evidence="1">
    <location>
        <begin position="1"/>
        <end position="25"/>
    </location>
</feature>
<comment type="caution">
    <text evidence="2">The sequence shown here is derived from an EMBL/GenBank/DDBJ whole genome shotgun (WGS) entry which is preliminary data.</text>
</comment>
<feature type="chain" id="PRO_5045731772" description="PKD domain-containing protein" evidence="1">
    <location>
        <begin position="26"/>
        <end position="500"/>
    </location>
</feature>
<name>A0ABW0L067_9BURK</name>
<evidence type="ECO:0000313" key="3">
    <source>
        <dbReference type="Proteomes" id="UP001596050"/>
    </source>
</evidence>
<proteinExistence type="predicted"/>
<dbReference type="Proteomes" id="UP001596050">
    <property type="component" value="Unassembled WGS sequence"/>
</dbReference>
<protein>
    <recommendedName>
        <fullName evidence="4">PKD domain-containing protein</fullName>
    </recommendedName>
</protein>
<dbReference type="SUPFAM" id="SSF49299">
    <property type="entry name" value="PKD domain"/>
    <property type="match status" value="1"/>
</dbReference>
<evidence type="ECO:0000313" key="2">
    <source>
        <dbReference type="EMBL" id="MFC5458241.1"/>
    </source>
</evidence>
<keyword evidence="1" id="KW-0732">Signal</keyword>
<reference evidence="3" key="1">
    <citation type="journal article" date="2019" name="Int. J. Syst. Evol. Microbiol.">
        <title>The Global Catalogue of Microorganisms (GCM) 10K type strain sequencing project: providing services to taxonomists for standard genome sequencing and annotation.</title>
        <authorList>
            <consortium name="The Broad Institute Genomics Platform"/>
            <consortium name="The Broad Institute Genome Sequencing Center for Infectious Disease"/>
            <person name="Wu L."/>
            <person name="Ma J."/>
        </authorList>
    </citation>
    <scope>NUCLEOTIDE SEQUENCE [LARGE SCALE GENOMIC DNA]</scope>
    <source>
        <strain evidence="3">KACC 12649</strain>
    </source>
</reference>
<dbReference type="RefSeq" id="WP_379778879.1">
    <property type="nucleotide sequence ID" value="NZ_JBHSMU010000003.1"/>
</dbReference>